<evidence type="ECO:0000256" key="1">
    <source>
        <dbReference type="SAM" id="Phobius"/>
    </source>
</evidence>
<keyword evidence="1" id="KW-0472">Membrane</keyword>
<dbReference type="KEGG" id="far:ABE41_007315"/>
<keyword evidence="3" id="KW-1185">Reference proteome</keyword>
<dbReference type="EMBL" id="CP016761">
    <property type="protein sequence ID" value="ANX11813.1"/>
    <property type="molecule type" value="Genomic_DNA"/>
</dbReference>
<keyword evidence="1" id="KW-1133">Transmembrane helix</keyword>
<dbReference type="RefSeq" id="WP_066288218.1">
    <property type="nucleotide sequence ID" value="NZ_CP016761.1"/>
</dbReference>
<organism evidence="2 3">
    <name type="scientific">Fictibacillus arsenicus</name>
    <dbReference type="NCBI Taxonomy" id="255247"/>
    <lineage>
        <taxon>Bacteria</taxon>
        <taxon>Bacillati</taxon>
        <taxon>Bacillota</taxon>
        <taxon>Bacilli</taxon>
        <taxon>Bacillales</taxon>
        <taxon>Fictibacillaceae</taxon>
        <taxon>Fictibacillus</taxon>
    </lineage>
</organism>
<evidence type="ECO:0000313" key="2">
    <source>
        <dbReference type="EMBL" id="ANX11813.1"/>
    </source>
</evidence>
<reference evidence="2 3" key="1">
    <citation type="submission" date="2016-08" db="EMBL/GenBank/DDBJ databases">
        <title>Complete genome sequence of Fictibacillus arsenicus G25-54, a strain with toxicity to nematodes and a potential arsenic-resistance activity.</title>
        <authorList>
            <person name="Zheng Z."/>
        </authorList>
    </citation>
    <scope>NUCLEOTIDE SEQUENCE [LARGE SCALE GENOMIC DNA]</scope>
    <source>
        <strain evidence="2 3">G25-54</strain>
    </source>
</reference>
<dbReference type="STRING" id="255247.ABE41_007315"/>
<proteinExistence type="predicted"/>
<gene>
    <name evidence="2" type="ORF">ABE41_007315</name>
</gene>
<evidence type="ECO:0000313" key="3">
    <source>
        <dbReference type="Proteomes" id="UP000077412"/>
    </source>
</evidence>
<name>A0A1B1Z2V7_9BACL</name>
<dbReference type="AlphaFoldDB" id="A0A1B1Z2V7"/>
<dbReference type="OrthoDB" id="2969589at2"/>
<feature type="transmembrane region" description="Helical" evidence="1">
    <location>
        <begin position="20"/>
        <end position="40"/>
    </location>
</feature>
<dbReference type="Proteomes" id="UP000077412">
    <property type="component" value="Chromosome"/>
</dbReference>
<keyword evidence="1" id="KW-0812">Transmembrane</keyword>
<protein>
    <submittedName>
        <fullName evidence="2">Uncharacterized protein</fullName>
    </submittedName>
</protein>
<accession>A0A1B1Z2V7</accession>
<sequence length="190" mass="22309">MSADKVKFKLELEEENKSLSFVLILIFLGLILSSLILFFVGRDDQRELDAQGIASQWAEAELQSNVSMKYLLLSESARIKYVDEVPDEKNKKIVESEFEELDVFRWKKKKGEYIFKFHYYKLKSCPECQKDVWVRVKAEEGEWVIPESHFSEVQADSLIRNLEAEQIPTSSEQEEEMENKKSIFEKILNL</sequence>